<evidence type="ECO:0000259" key="1">
    <source>
        <dbReference type="PROSITE" id="PS51332"/>
    </source>
</evidence>
<reference evidence="2" key="1">
    <citation type="journal article" date="2014" name="Int. J. Syst. Evol. Microbiol.">
        <title>Complete genome sequence of Corynebacterium casei LMG S-19264T (=DSM 44701T), isolated from a smear-ripened cheese.</title>
        <authorList>
            <consortium name="US DOE Joint Genome Institute (JGI-PGF)"/>
            <person name="Walter F."/>
            <person name="Albersmeier A."/>
            <person name="Kalinowski J."/>
            <person name="Ruckert C."/>
        </authorList>
    </citation>
    <scope>NUCLEOTIDE SEQUENCE</scope>
    <source>
        <strain evidence="2">CGMCC 1.15178</strain>
    </source>
</reference>
<dbReference type="GO" id="GO:0031419">
    <property type="term" value="F:cobalamin binding"/>
    <property type="evidence" value="ECO:0007669"/>
    <property type="project" value="InterPro"/>
</dbReference>
<sequence length="89" mass="9360">MLASGAAATLNLRLLLFSVFLRKKGVDVLYLGADTPSTGVSDIIRIQEVGLVCLSLTDPALAEQTTRLMDHLRESAPGLAFVLGGVGFS</sequence>
<evidence type="ECO:0000313" key="2">
    <source>
        <dbReference type="EMBL" id="GGD64587.1"/>
    </source>
</evidence>
<dbReference type="PROSITE" id="PS51332">
    <property type="entry name" value="B12_BINDING"/>
    <property type="match status" value="1"/>
</dbReference>
<dbReference type="Proteomes" id="UP000612456">
    <property type="component" value="Unassembled WGS sequence"/>
</dbReference>
<name>A0A916YWJ1_9BACL</name>
<dbReference type="RefSeq" id="WP_188992117.1">
    <property type="nucleotide sequence ID" value="NZ_BMHP01000002.1"/>
</dbReference>
<proteinExistence type="predicted"/>
<protein>
    <recommendedName>
        <fullName evidence="1">B12-binding domain-containing protein</fullName>
    </recommendedName>
</protein>
<dbReference type="SUPFAM" id="SSF52242">
    <property type="entry name" value="Cobalamin (vitamin B12)-binding domain"/>
    <property type="match status" value="1"/>
</dbReference>
<keyword evidence="3" id="KW-1185">Reference proteome</keyword>
<gene>
    <name evidence="2" type="ORF">GCM10010911_22970</name>
</gene>
<evidence type="ECO:0000313" key="3">
    <source>
        <dbReference type="Proteomes" id="UP000612456"/>
    </source>
</evidence>
<feature type="domain" description="B12-binding" evidence="1">
    <location>
        <begin position="1"/>
        <end position="89"/>
    </location>
</feature>
<dbReference type="InterPro" id="IPR036724">
    <property type="entry name" value="Cobalamin-bd_sf"/>
</dbReference>
<dbReference type="GO" id="GO:0046872">
    <property type="term" value="F:metal ion binding"/>
    <property type="evidence" value="ECO:0007669"/>
    <property type="project" value="InterPro"/>
</dbReference>
<organism evidence="2 3">
    <name type="scientific">Paenibacillus nasutitermitis</name>
    <dbReference type="NCBI Taxonomy" id="1652958"/>
    <lineage>
        <taxon>Bacteria</taxon>
        <taxon>Bacillati</taxon>
        <taxon>Bacillota</taxon>
        <taxon>Bacilli</taxon>
        <taxon>Bacillales</taxon>
        <taxon>Paenibacillaceae</taxon>
        <taxon>Paenibacillus</taxon>
    </lineage>
</organism>
<dbReference type="EMBL" id="BMHP01000002">
    <property type="protein sequence ID" value="GGD64587.1"/>
    <property type="molecule type" value="Genomic_DNA"/>
</dbReference>
<dbReference type="AlphaFoldDB" id="A0A916YWJ1"/>
<dbReference type="InterPro" id="IPR006158">
    <property type="entry name" value="Cobalamin-bd"/>
</dbReference>
<dbReference type="Gene3D" id="3.40.50.280">
    <property type="entry name" value="Cobalamin-binding domain"/>
    <property type="match status" value="1"/>
</dbReference>
<reference evidence="2" key="2">
    <citation type="submission" date="2020-09" db="EMBL/GenBank/DDBJ databases">
        <authorList>
            <person name="Sun Q."/>
            <person name="Zhou Y."/>
        </authorList>
    </citation>
    <scope>NUCLEOTIDE SEQUENCE</scope>
    <source>
        <strain evidence="2">CGMCC 1.15178</strain>
    </source>
</reference>
<accession>A0A916YWJ1</accession>
<comment type="caution">
    <text evidence="2">The sequence shown here is derived from an EMBL/GenBank/DDBJ whole genome shotgun (WGS) entry which is preliminary data.</text>
</comment>